<reference evidence="4" key="1">
    <citation type="submission" date="2018-03" db="EMBL/GenBank/DDBJ databases">
        <title>A comparative analysis of the Nautiliaceae.</title>
        <authorList>
            <person name="Grosche A."/>
            <person name="Smedile F."/>
            <person name="Vetriani C."/>
        </authorList>
    </citation>
    <scope>NUCLEOTIDE SEQUENCE [LARGE SCALE GENOMIC DNA]</scope>
    <source>
        <strain evidence="4">TB6</strain>
    </source>
</reference>
<evidence type="ECO:0000313" key="4">
    <source>
        <dbReference type="Proteomes" id="UP000298805"/>
    </source>
</evidence>
<reference evidence="1" key="3">
    <citation type="submission" date="2019-06" db="EMBL/GenBank/DDBJ databases">
        <title>A comparative analysis of the Nautiliaceae.</title>
        <authorList>
            <person name="Grosche A."/>
            <person name="Smedile F."/>
            <person name="Vetriani C."/>
        </authorList>
    </citation>
    <scope>NUCLEOTIDE SEQUENCE</scope>
    <source>
        <strain evidence="1">TB6</strain>
    </source>
</reference>
<evidence type="ECO:0000313" key="3">
    <source>
        <dbReference type="Proteomes" id="UP000272781"/>
    </source>
</evidence>
<dbReference type="EMBL" id="RJVK01000002">
    <property type="protein sequence ID" value="ROR40240.1"/>
    <property type="molecule type" value="Genomic_DNA"/>
</dbReference>
<evidence type="ECO:0000313" key="2">
    <source>
        <dbReference type="EMBL" id="ROR40240.1"/>
    </source>
</evidence>
<gene>
    <name evidence="1" type="ORF">C6V80_00965</name>
    <name evidence="2" type="ORF">EDC58_1229</name>
</gene>
<dbReference type="RefSeq" id="WP_123352620.1">
    <property type="nucleotide sequence ID" value="NZ_CP027432.2"/>
</dbReference>
<organism evidence="2 3">
    <name type="scientific">Caminibacter pacificus</name>
    <dbReference type="NCBI Taxonomy" id="1424653"/>
    <lineage>
        <taxon>Bacteria</taxon>
        <taxon>Pseudomonadati</taxon>
        <taxon>Campylobacterota</taxon>
        <taxon>Epsilonproteobacteria</taxon>
        <taxon>Nautiliales</taxon>
        <taxon>Nautiliaceae</taxon>
        <taxon>Caminibacter</taxon>
    </lineage>
</organism>
<keyword evidence="4" id="KW-1185">Reference proteome</keyword>
<dbReference type="Proteomes" id="UP000272781">
    <property type="component" value="Unassembled WGS sequence"/>
</dbReference>
<evidence type="ECO:0000313" key="1">
    <source>
        <dbReference type="EMBL" id="QCI27581.1"/>
    </source>
</evidence>
<proteinExistence type="predicted"/>
<dbReference type="EMBL" id="CP027432">
    <property type="protein sequence ID" value="QCI27581.1"/>
    <property type="molecule type" value="Genomic_DNA"/>
</dbReference>
<dbReference type="AlphaFoldDB" id="A0AAJ4RCS8"/>
<reference evidence="2 3" key="2">
    <citation type="submission" date="2018-11" db="EMBL/GenBank/DDBJ databases">
        <title>Genomic Encyclopedia of Type Strains, Phase IV (KMG-IV): sequencing the most valuable type-strain genomes for metagenomic binning, comparative biology and taxonomic classification.</title>
        <authorList>
            <person name="Goeker M."/>
        </authorList>
    </citation>
    <scope>NUCLEOTIDE SEQUENCE [LARGE SCALE GENOMIC DNA]</scope>
    <source>
        <strain evidence="2 3">DSM 27783</strain>
    </source>
</reference>
<protein>
    <submittedName>
        <fullName evidence="2">Uncharacterized protein</fullName>
    </submittedName>
</protein>
<name>A0AAJ4RCS8_9BACT</name>
<accession>A0AAJ4RCS8</accession>
<sequence>MKKIAVLVKDNEVANYPADILVDGEVRKSFNLEFELNALGVDMLFGKSLPSNLIKKLRDSGIIFVKVNSLEDIEGLDFDIDFPDEFKNKRGWKCGKKGF</sequence>
<dbReference type="Proteomes" id="UP000298805">
    <property type="component" value="Chromosome"/>
</dbReference>